<protein>
    <submittedName>
        <fullName evidence="2">Uncharacterized protein</fullName>
    </submittedName>
</protein>
<dbReference type="EMBL" id="CAICTM010000037">
    <property type="protein sequence ID" value="CAB9498401.1"/>
    <property type="molecule type" value="Genomic_DNA"/>
</dbReference>
<dbReference type="Proteomes" id="UP001153069">
    <property type="component" value="Unassembled WGS sequence"/>
</dbReference>
<feature type="region of interest" description="Disordered" evidence="1">
    <location>
        <begin position="231"/>
        <end position="255"/>
    </location>
</feature>
<dbReference type="AlphaFoldDB" id="A0A9N8H2I9"/>
<keyword evidence="3" id="KW-1185">Reference proteome</keyword>
<feature type="compositionally biased region" description="Basic residues" evidence="1">
    <location>
        <begin position="708"/>
        <end position="720"/>
    </location>
</feature>
<feature type="region of interest" description="Disordered" evidence="1">
    <location>
        <begin position="1"/>
        <end position="66"/>
    </location>
</feature>
<feature type="compositionally biased region" description="Polar residues" evidence="1">
    <location>
        <begin position="933"/>
        <end position="960"/>
    </location>
</feature>
<feature type="region of interest" description="Disordered" evidence="1">
    <location>
        <begin position="418"/>
        <end position="509"/>
    </location>
</feature>
<evidence type="ECO:0000313" key="3">
    <source>
        <dbReference type="Proteomes" id="UP001153069"/>
    </source>
</evidence>
<feature type="compositionally biased region" description="Polar residues" evidence="1">
    <location>
        <begin position="973"/>
        <end position="988"/>
    </location>
</feature>
<feature type="compositionally biased region" description="Low complexity" evidence="1">
    <location>
        <begin position="918"/>
        <end position="930"/>
    </location>
</feature>
<feature type="region of interest" description="Disordered" evidence="1">
    <location>
        <begin position="647"/>
        <end position="802"/>
    </location>
</feature>
<name>A0A9N8H2I9_9STRA</name>
<organism evidence="2 3">
    <name type="scientific">Seminavis robusta</name>
    <dbReference type="NCBI Taxonomy" id="568900"/>
    <lineage>
        <taxon>Eukaryota</taxon>
        <taxon>Sar</taxon>
        <taxon>Stramenopiles</taxon>
        <taxon>Ochrophyta</taxon>
        <taxon>Bacillariophyta</taxon>
        <taxon>Bacillariophyceae</taxon>
        <taxon>Bacillariophycidae</taxon>
        <taxon>Naviculales</taxon>
        <taxon>Naviculaceae</taxon>
        <taxon>Seminavis</taxon>
    </lineage>
</organism>
<feature type="compositionally biased region" description="Low complexity" evidence="1">
    <location>
        <begin position="764"/>
        <end position="776"/>
    </location>
</feature>
<feature type="compositionally biased region" description="Basic and acidic residues" evidence="1">
    <location>
        <begin position="11"/>
        <end position="34"/>
    </location>
</feature>
<sequence length="1059" mass="118499">MPKPLGPTGFGERELARKKAERAKENYKRKHDGDNNDNDNSTTAKLKKSKQNFQAAAKSKSSVASSAGSKNNAEIVGFCDICCMNEKYKQEQGLVMWKCRTCGVCVHGHCYAGLDDPRKSSPMPDFECKACESVGKSFKVREIQPFTGERLVVSQDERPRECCLCSVEDGIRAMHPVYDHHGPKGRQIYLPANPEEGRPRRLAWCHTMCAQLSSRSVCIFACLEDGSYDAGDEEENDLLPDDESDNSDLDREEDEDQGIGHWVYWGYLHRQLGKEKTHGDDWTKEMHNQKMKTGNCIFCGKDDKKMVDLNGHNVYQSLRVPLQCSANNVEAGRRELFKFRKTHRVDEPCSQPLHPGCAMWGRNDDGEYSRARRAWFLPGMTGDQDDVMECYCDMHALDLFKSNQEGCDMEKKVPGPFATIVGSPTKKKSPTSRNAIRLLDSDSESDEERGQYIRQVPRRRLGQAGRTKVTAREPKATSKAISKKAASSGKHEKAKTRVVPKKNKKNTVDPLAGNNLVIEADTNQRRLQQRQTAGDAKQIMKKKHGRLVEKRNSNTATDRTVASAKESAGEVDVDDFAFAQRLLKTLWKLKEKCEANGKAWDATVTAGVRVKQLKEYMQNGEREAFRKIWEHVMKAVNNGIRKLTVGEDDEEEELSDKHRRKKASRQQIVESDDEDEFHAVHRKKQKPAKKASRQQIVESDDEDESHAVRQKKQKPAKKASRQQIVESDNEDNHVSLHPQDSAVLEEMSSQGKPKARAVSNGPDQETTNESQQQESSVPDKRRSTQANTNAGTSTQDSVEDDKLPDSWEAIAISIANDIGAKLQQKFSTDTDTITDERTQEVTQILKDSRKRWRKICSLPIRSDYNTVWKRSAALLEAKFEWLTINSSRSNQQPAENRAETDEAASATSGRNGSASLQAAENANEADAAEASTIHASSVHGSEAASNNASNCTGRYQSAHSSEGGIVEDGHDMTTVQASPQGHSDPSGQSHREPGSALELNQENHQLPQMGQVHPPPPNPWAHLFYGPPYYKKAGYIFGEWDSYEVKEVEVNEAGEIVDS</sequence>
<comment type="caution">
    <text evidence="2">The sequence shown here is derived from an EMBL/GenBank/DDBJ whole genome shotgun (WGS) entry which is preliminary data.</text>
</comment>
<feature type="region of interest" description="Disordered" evidence="1">
    <location>
        <begin position="888"/>
        <end position="994"/>
    </location>
</feature>
<feature type="region of interest" description="Disordered" evidence="1">
    <location>
        <begin position="531"/>
        <end position="562"/>
    </location>
</feature>
<feature type="compositionally biased region" description="Polar residues" evidence="1">
    <location>
        <begin position="784"/>
        <end position="796"/>
    </location>
</feature>
<accession>A0A9N8H2I9</accession>
<evidence type="ECO:0000256" key="1">
    <source>
        <dbReference type="SAM" id="MobiDB-lite"/>
    </source>
</evidence>
<gene>
    <name evidence="2" type="ORF">SEMRO_37_G023330.1</name>
</gene>
<dbReference type="OrthoDB" id="49284at2759"/>
<feature type="compositionally biased region" description="Basic residues" evidence="1">
    <location>
        <begin position="492"/>
        <end position="505"/>
    </location>
</feature>
<feature type="compositionally biased region" description="Low complexity" evidence="1">
    <location>
        <begin position="55"/>
        <end position="66"/>
    </location>
</feature>
<feature type="compositionally biased region" description="Low complexity" evidence="1">
    <location>
        <begin position="477"/>
        <end position="488"/>
    </location>
</feature>
<evidence type="ECO:0000313" key="2">
    <source>
        <dbReference type="EMBL" id="CAB9498401.1"/>
    </source>
</evidence>
<reference evidence="2" key="1">
    <citation type="submission" date="2020-06" db="EMBL/GenBank/DDBJ databases">
        <authorList>
            <consortium name="Plant Systems Biology data submission"/>
        </authorList>
    </citation>
    <scope>NUCLEOTIDE SEQUENCE</scope>
    <source>
        <strain evidence="2">D6</strain>
    </source>
</reference>
<feature type="compositionally biased region" description="Polar residues" evidence="1">
    <location>
        <begin position="905"/>
        <end position="916"/>
    </location>
</feature>
<proteinExistence type="predicted"/>
<feature type="compositionally biased region" description="Basic residues" evidence="1">
    <location>
        <begin position="680"/>
        <end position="692"/>
    </location>
</feature>